<proteinExistence type="predicted"/>
<dbReference type="Proteomes" id="UP001291623">
    <property type="component" value="Unassembled WGS sequence"/>
</dbReference>
<evidence type="ECO:0000313" key="2">
    <source>
        <dbReference type="Proteomes" id="UP001291623"/>
    </source>
</evidence>
<gene>
    <name evidence="1" type="ORF">RND71_031958</name>
</gene>
<sequence length="55" mass="6321">MDIGKVILTEIARVRNKGNGRLIYPSLLTKMLRLAFTPDNYGFDKVSDKDYMIKT</sequence>
<accession>A0AAE1RDL8</accession>
<comment type="caution">
    <text evidence="1">The sequence shown here is derived from an EMBL/GenBank/DDBJ whole genome shotgun (WGS) entry which is preliminary data.</text>
</comment>
<protein>
    <submittedName>
        <fullName evidence="1">Uncharacterized protein</fullName>
    </submittedName>
</protein>
<keyword evidence="2" id="KW-1185">Reference proteome</keyword>
<dbReference type="AlphaFoldDB" id="A0AAE1RDL8"/>
<dbReference type="EMBL" id="JAVYJV010000017">
    <property type="protein sequence ID" value="KAK4349203.1"/>
    <property type="molecule type" value="Genomic_DNA"/>
</dbReference>
<organism evidence="1 2">
    <name type="scientific">Anisodus tanguticus</name>
    <dbReference type="NCBI Taxonomy" id="243964"/>
    <lineage>
        <taxon>Eukaryota</taxon>
        <taxon>Viridiplantae</taxon>
        <taxon>Streptophyta</taxon>
        <taxon>Embryophyta</taxon>
        <taxon>Tracheophyta</taxon>
        <taxon>Spermatophyta</taxon>
        <taxon>Magnoliopsida</taxon>
        <taxon>eudicotyledons</taxon>
        <taxon>Gunneridae</taxon>
        <taxon>Pentapetalae</taxon>
        <taxon>asterids</taxon>
        <taxon>lamiids</taxon>
        <taxon>Solanales</taxon>
        <taxon>Solanaceae</taxon>
        <taxon>Solanoideae</taxon>
        <taxon>Hyoscyameae</taxon>
        <taxon>Anisodus</taxon>
    </lineage>
</organism>
<reference evidence="1" key="1">
    <citation type="submission" date="2023-12" db="EMBL/GenBank/DDBJ databases">
        <title>Genome assembly of Anisodus tanguticus.</title>
        <authorList>
            <person name="Wang Y.-J."/>
        </authorList>
    </citation>
    <scope>NUCLEOTIDE SEQUENCE</scope>
    <source>
        <strain evidence="1">KB-2021</strain>
        <tissue evidence="1">Leaf</tissue>
    </source>
</reference>
<evidence type="ECO:0000313" key="1">
    <source>
        <dbReference type="EMBL" id="KAK4349203.1"/>
    </source>
</evidence>
<name>A0AAE1RDL8_9SOLA</name>